<dbReference type="GO" id="GO:0008234">
    <property type="term" value="F:cysteine-type peptidase activity"/>
    <property type="evidence" value="ECO:0007669"/>
    <property type="project" value="InterPro"/>
</dbReference>
<dbReference type="InterPro" id="IPR048324">
    <property type="entry name" value="ZSWIM1-3_RNaseH-like"/>
</dbReference>
<accession>A0A225WA17</accession>
<evidence type="ECO:0000313" key="9">
    <source>
        <dbReference type="Proteomes" id="UP000198211"/>
    </source>
</evidence>
<organism evidence="8 9">
    <name type="scientific">Phytophthora megakarya</name>
    <dbReference type="NCBI Taxonomy" id="4795"/>
    <lineage>
        <taxon>Eukaryota</taxon>
        <taxon>Sar</taxon>
        <taxon>Stramenopiles</taxon>
        <taxon>Oomycota</taxon>
        <taxon>Peronosporomycetes</taxon>
        <taxon>Peronosporales</taxon>
        <taxon>Peronosporaceae</taxon>
        <taxon>Phytophthora</taxon>
    </lineage>
</organism>
<evidence type="ECO:0000259" key="7">
    <source>
        <dbReference type="PROSITE" id="PS50966"/>
    </source>
</evidence>
<evidence type="ECO:0000256" key="5">
    <source>
        <dbReference type="SAM" id="MobiDB-lite"/>
    </source>
</evidence>
<dbReference type="InterPro" id="IPR038765">
    <property type="entry name" value="Papain-like_cys_pep_sf"/>
</dbReference>
<dbReference type="SUPFAM" id="SSF54001">
    <property type="entry name" value="Cysteine proteinases"/>
    <property type="match status" value="1"/>
</dbReference>
<sequence>MNQFGKGTVVQHSLMESNSDWHMLEAIDHFKRANPDGLKLLRVIIVDKDLNEIRVLQNEFPEARVLICLFHAIKWLKEKRSRPDYGKISSEDAELIDAAIHAMVYAQTRKVYDKNHASLQDICVRVGMEQFFEYFERNWDASQEMWVMFHRAKLQHFKNHTNNRLENFFGKIKDAHVNASMSMAQKNTDTKKSKLGRQTHAGFDEELSNVLRATTHFACEQMQPEYSAGLEKALTYRFEATIDDSAVHVHGERYTRQLNLEDWRCDCSFSTSMRLPCRHAIAYRKNRQLPGAVIPWQAIDERWMSVDATIVHVKQFEYNLFDVEESRRSKKKLRTHAERYKEASRATQLISSQLADISDPEAFYKALDWVQGMWRSLKAGTSSIHLEPVLNLESPGAQEPLRTITPPNETKQSLNEESQVTESSPLQTMRLSVKASRPGRKKKGKKQTTMDERESRQWYKATEDGKAQAGYRSLKELMDAIDHHQPSLADIIDRVAGVIIKGANMGKKKVIYKKIKNPVLILDAFYILPPDLLQACIDVFPVANNARDAISVDENEVNSREPPPGSSLVEVVHIKDIGNFSRRQIELFRRMENLKKVCARGVRLRTWLLNDVIGAVSAHLHSEVRAVADQVSKTYPFDKIPGLEAVPDHDFSILYGAPPPIWLSDACIRALCERLISKYPSARFGGIQSAQQQAKRTRNKLIQEVDTNVLAKINEAVASAGVKMVMIPVNFKDAHWCALIVNVSERTILYYDSLMQASFSAPVKDIANSIKRQALRKFDVVALSHPCQKDVYNCGVFVCWVFIMHVVDGSSRLFGATAMTARRFELFYYILTGNVEVLRESSQLNARGPLSESISSNSTPDLCIIETHCVENISTATTQSNAAGASNSASANFSLEAFASAVV</sequence>
<evidence type="ECO:0000259" key="6">
    <source>
        <dbReference type="PROSITE" id="PS50600"/>
    </source>
</evidence>
<feature type="compositionally biased region" description="Basic residues" evidence="5">
    <location>
        <begin position="437"/>
        <end position="446"/>
    </location>
</feature>
<feature type="region of interest" description="Disordered" evidence="5">
    <location>
        <begin position="395"/>
        <end position="454"/>
    </location>
</feature>
<feature type="domain" description="Ubiquitin-like protease family profile" evidence="6">
    <location>
        <begin position="644"/>
        <end position="805"/>
    </location>
</feature>
<protein>
    <recommendedName>
        <fullName evidence="10">Ubiquitin-like protease family profile domain-containing protein</fullName>
    </recommendedName>
</protein>
<feature type="domain" description="SWIM-type" evidence="7">
    <location>
        <begin position="254"/>
        <end position="288"/>
    </location>
</feature>
<dbReference type="AlphaFoldDB" id="A0A225WA17"/>
<keyword evidence="2" id="KW-0645">Protease</keyword>
<keyword evidence="3" id="KW-0378">Hydrolase</keyword>
<feature type="compositionally biased region" description="Polar residues" evidence="5">
    <location>
        <begin position="405"/>
        <end position="430"/>
    </location>
</feature>
<evidence type="ECO:0000256" key="4">
    <source>
        <dbReference type="PROSITE-ProRule" id="PRU00325"/>
    </source>
</evidence>
<dbReference type="OrthoDB" id="127875at2759"/>
<dbReference type="Pfam" id="PF21056">
    <property type="entry name" value="ZSWIM1-3_RNaseH-like"/>
    <property type="match status" value="1"/>
</dbReference>
<dbReference type="InterPro" id="IPR052579">
    <property type="entry name" value="Zinc_finger_SWIM"/>
</dbReference>
<proteinExistence type="inferred from homology"/>
<dbReference type="Pfam" id="PF04434">
    <property type="entry name" value="SWIM"/>
    <property type="match status" value="1"/>
</dbReference>
<dbReference type="PROSITE" id="PS50600">
    <property type="entry name" value="ULP_PROTEASE"/>
    <property type="match status" value="1"/>
</dbReference>
<evidence type="ECO:0008006" key="10">
    <source>
        <dbReference type="Google" id="ProtNLM"/>
    </source>
</evidence>
<reference evidence="9" key="1">
    <citation type="submission" date="2017-03" db="EMBL/GenBank/DDBJ databases">
        <title>Phytopthora megakarya and P. palmivora, two closely related causual agents of cacao black pod achieved similar genome size and gene model numbers by different mechanisms.</title>
        <authorList>
            <person name="Ali S."/>
            <person name="Shao J."/>
            <person name="Larry D.J."/>
            <person name="Kronmiller B."/>
            <person name="Shen D."/>
            <person name="Strem M.D."/>
            <person name="Melnick R.L."/>
            <person name="Guiltinan M.J."/>
            <person name="Tyler B.M."/>
            <person name="Meinhardt L.W."/>
            <person name="Bailey B.A."/>
        </authorList>
    </citation>
    <scope>NUCLEOTIDE SEQUENCE [LARGE SCALE GENOMIC DNA]</scope>
    <source>
        <strain evidence="9">zdho120</strain>
    </source>
</reference>
<evidence type="ECO:0000313" key="8">
    <source>
        <dbReference type="EMBL" id="OWZ14586.1"/>
    </source>
</evidence>
<evidence type="ECO:0000256" key="2">
    <source>
        <dbReference type="ARBA" id="ARBA00022670"/>
    </source>
</evidence>
<gene>
    <name evidence="8" type="ORF">PHMEG_00011916</name>
</gene>
<dbReference type="PROSITE" id="PS50966">
    <property type="entry name" value="ZF_SWIM"/>
    <property type="match status" value="1"/>
</dbReference>
<keyword evidence="9" id="KW-1185">Reference proteome</keyword>
<keyword evidence="4" id="KW-0862">Zinc</keyword>
<name>A0A225WA17_9STRA</name>
<dbReference type="InterPro" id="IPR003653">
    <property type="entry name" value="Peptidase_C48_C"/>
</dbReference>
<dbReference type="Proteomes" id="UP000198211">
    <property type="component" value="Unassembled WGS sequence"/>
</dbReference>
<dbReference type="PANTHER" id="PTHR31569:SF4">
    <property type="entry name" value="SWIM-TYPE DOMAIN-CONTAINING PROTEIN"/>
    <property type="match status" value="1"/>
</dbReference>
<keyword evidence="4" id="KW-0479">Metal-binding</keyword>
<dbReference type="Pfam" id="PF02902">
    <property type="entry name" value="Peptidase_C48"/>
    <property type="match status" value="1"/>
</dbReference>
<evidence type="ECO:0000256" key="3">
    <source>
        <dbReference type="ARBA" id="ARBA00022801"/>
    </source>
</evidence>
<dbReference type="InterPro" id="IPR007527">
    <property type="entry name" value="Znf_SWIM"/>
</dbReference>
<keyword evidence="4" id="KW-0863">Zinc-finger</keyword>
<comment type="similarity">
    <text evidence="1">Belongs to the peptidase C48 family.</text>
</comment>
<dbReference type="GO" id="GO:0006508">
    <property type="term" value="P:proteolysis"/>
    <property type="evidence" value="ECO:0007669"/>
    <property type="project" value="UniProtKB-KW"/>
</dbReference>
<comment type="caution">
    <text evidence="8">The sequence shown here is derived from an EMBL/GenBank/DDBJ whole genome shotgun (WGS) entry which is preliminary data.</text>
</comment>
<dbReference type="GO" id="GO:0008270">
    <property type="term" value="F:zinc ion binding"/>
    <property type="evidence" value="ECO:0007669"/>
    <property type="project" value="UniProtKB-KW"/>
</dbReference>
<dbReference type="EMBL" id="NBNE01001304">
    <property type="protein sequence ID" value="OWZ14586.1"/>
    <property type="molecule type" value="Genomic_DNA"/>
</dbReference>
<dbReference type="PANTHER" id="PTHR31569">
    <property type="entry name" value="SWIM-TYPE DOMAIN-CONTAINING PROTEIN"/>
    <property type="match status" value="1"/>
</dbReference>
<dbReference type="STRING" id="4795.A0A225WA17"/>
<evidence type="ECO:0000256" key="1">
    <source>
        <dbReference type="ARBA" id="ARBA00005234"/>
    </source>
</evidence>
<dbReference type="Gene3D" id="3.40.395.10">
    <property type="entry name" value="Adenoviral Proteinase, Chain A"/>
    <property type="match status" value="1"/>
</dbReference>